<dbReference type="InterPro" id="IPR001611">
    <property type="entry name" value="Leu-rich_rpt"/>
</dbReference>
<dbReference type="OrthoDB" id="2015831at2759"/>
<evidence type="ECO:0000313" key="8">
    <source>
        <dbReference type="EMBL" id="CAD5205815.1"/>
    </source>
</evidence>
<name>A0A811JR61_9BILA</name>
<sequence>MKPKIKFLAIFSLFLAIIEASVTQSSRIASVFKYQCPESCLCVPDVLDVELLIISCKWPTIQNEYLEKFPRNATKSLSINCNDRSKSQLLAGAFEGFGELKELRISNCNFEELTSDSFSGLQSLKNLHISDFGATKFDKNVFNDVKTIDKLSLIDGEIKDMPEGMLCGLKNLQILSVSGNKLSDIKLGLDDDCPLEHLILLDVSKNQIRQIDSKDLIAFPVIRQLSAVQNGLDEIAADAFSFTKLLQHLDLEGNLIKTLPVLPESLLYLNLADNRLETIPVTVANLENLVSLNLSHNEIDMKTPFLLFSQVIEILDFSYNRFTTLPTPIFDRSVDTLKTLVLSGNELNSLEIGAFGNYSRLQMLDLSNNHLKSLPEGVFEGLSELVDLKIVNNSIYHIDVEVFKPLAEKLQYLDMSDNKLSELPMAVGRLKSVRHLYFDSNLIRKTYKFVLNKMAHLAKLSLAHNQLNSIENYVFSDCSKLNELNLKNNKIDLLNLDSFNKNPMLRTLDLSQNELTELRGSVKSLKSLRNLNLNSNLFSLLDWNELPENLVQLQVSDNRIALLSAATKSKVRKLDLQNNEITVLLTDQLPNELEFLNMSSNRLSNLNNNTFSRQPHLKQVDLRRNQLKSFNQQSFPLNAGLLKLYLSGNLLECNCETGWWRSAEPKSSSPVQLMDYKKIECVVQASQAKKLLSNTKPDDFVCGYDEICEPNCVCCQFSSCDCKSKCPKGCDCFHDADFRTNIVNCQANATKQVKLEIRELPMHATHIRLNGLELHTLKSRDLTGRAHLQELRINNTGLREIQSLAFNTLPSLKTLALTHNNLHKLEPKIALKTGRVEHLDLSHNHLHHLSKDLLETFPNLKQLYLHSNSFTSIPELVLAIVPERLKGIQLGQNPFKCDCSPDTVTYNAQSYVQQHTNIIEDLSTVLCVENVTNAFLNNETHALSSHAPNVGEDLYVMPMMTFLSTANTTMCRKTHHGIFGGGVFYNLFLIVLTVIFIAMALCGIMYMAVALLKKDQHRYKKAPISMNSSTLTPHGGFSPQPLITFDLFISYSKRDEQFVKERLCNTLHAHDYSMCFLHDDSQPDTYSSRHQRISDELNKQMGASQTLILVLTKDFLENEWSTLQIRTSHQLFSSAQRKAEEQRKVIVLLDETIDTNSVDNELGQIMRHNTCIPLHHQLFWSLLLGALPRRDYGSADGCYNDNNSETTQIYSDMYGTIVPSEIV</sequence>
<dbReference type="InterPro" id="IPR000157">
    <property type="entry name" value="TIR_dom"/>
</dbReference>
<keyword evidence="4" id="KW-0677">Repeat</keyword>
<feature type="domain" description="TIR" evidence="7">
    <location>
        <begin position="1043"/>
        <end position="1187"/>
    </location>
</feature>
<dbReference type="EMBL" id="CAJFDH010000001">
    <property type="protein sequence ID" value="CAD5205815.1"/>
    <property type="molecule type" value="Genomic_DNA"/>
</dbReference>
<evidence type="ECO:0000256" key="5">
    <source>
        <dbReference type="SAM" id="Phobius"/>
    </source>
</evidence>
<dbReference type="SUPFAM" id="SSF52200">
    <property type="entry name" value="Toll/Interleukin receptor TIR domain"/>
    <property type="match status" value="1"/>
</dbReference>
<accession>A0A811JR61</accession>
<evidence type="ECO:0000256" key="2">
    <source>
        <dbReference type="ARBA" id="ARBA00022614"/>
    </source>
</evidence>
<keyword evidence="5" id="KW-0472">Membrane</keyword>
<evidence type="ECO:0000256" key="6">
    <source>
        <dbReference type="SAM" id="SignalP"/>
    </source>
</evidence>
<dbReference type="InterPro" id="IPR050328">
    <property type="entry name" value="Dev_Immune_Receptor"/>
</dbReference>
<dbReference type="Gene3D" id="3.40.50.10140">
    <property type="entry name" value="Toll/interleukin-1 receptor homology (TIR) domain"/>
    <property type="match status" value="1"/>
</dbReference>
<dbReference type="InterPro" id="IPR026906">
    <property type="entry name" value="LRR_5"/>
</dbReference>
<dbReference type="SMART" id="SM00369">
    <property type="entry name" value="LRR_TYP"/>
    <property type="match status" value="18"/>
</dbReference>
<dbReference type="InterPro" id="IPR035897">
    <property type="entry name" value="Toll_tir_struct_dom_sf"/>
</dbReference>
<evidence type="ECO:0000256" key="3">
    <source>
        <dbReference type="ARBA" id="ARBA00022729"/>
    </source>
</evidence>
<dbReference type="Pfam" id="PF13306">
    <property type="entry name" value="LRR_5"/>
    <property type="match status" value="1"/>
</dbReference>
<feature type="transmembrane region" description="Helical" evidence="5">
    <location>
        <begin position="983"/>
        <end position="1012"/>
    </location>
</feature>
<dbReference type="GO" id="GO:0007165">
    <property type="term" value="P:signal transduction"/>
    <property type="evidence" value="ECO:0007669"/>
    <property type="project" value="InterPro"/>
</dbReference>
<dbReference type="Pfam" id="PF00560">
    <property type="entry name" value="LRR_1"/>
    <property type="match status" value="1"/>
</dbReference>
<dbReference type="PANTHER" id="PTHR24373:SF275">
    <property type="entry name" value="TIR DOMAIN-CONTAINING PROTEIN"/>
    <property type="match status" value="1"/>
</dbReference>
<dbReference type="PANTHER" id="PTHR24373">
    <property type="entry name" value="SLIT RELATED LEUCINE-RICH REPEAT NEURONAL PROTEIN"/>
    <property type="match status" value="1"/>
</dbReference>
<organism evidence="8 9">
    <name type="scientific">Bursaphelenchus okinawaensis</name>
    <dbReference type="NCBI Taxonomy" id="465554"/>
    <lineage>
        <taxon>Eukaryota</taxon>
        <taxon>Metazoa</taxon>
        <taxon>Ecdysozoa</taxon>
        <taxon>Nematoda</taxon>
        <taxon>Chromadorea</taxon>
        <taxon>Rhabditida</taxon>
        <taxon>Tylenchina</taxon>
        <taxon>Tylenchomorpha</taxon>
        <taxon>Aphelenchoidea</taxon>
        <taxon>Aphelenchoididae</taxon>
        <taxon>Bursaphelenchus</taxon>
    </lineage>
</organism>
<keyword evidence="9" id="KW-1185">Reference proteome</keyword>
<dbReference type="FunFam" id="3.80.10.10:FF:001164">
    <property type="entry name" value="GH01279p"/>
    <property type="match status" value="1"/>
</dbReference>
<feature type="signal peptide" evidence="6">
    <location>
        <begin position="1"/>
        <end position="20"/>
    </location>
</feature>
<dbReference type="SMART" id="SM00255">
    <property type="entry name" value="TIR"/>
    <property type="match status" value="1"/>
</dbReference>
<dbReference type="Proteomes" id="UP000783686">
    <property type="component" value="Unassembled WGS sequence"/>
</dbReference>
<evidence type="ECO:0000259" key="7">
    <source>
        <dbReference type="PROSITE" id="PS50104"/>
    </source>
</evidence>
<dbReference type="InterPro" id="IPR032675">
    <property type="entry name" value="LRR_dom_sf"/>
</dbReference>
<dbReference type="Pfam" id="PF13676">
    <property type="entry name" value="TIR_2"/>
    <property type="match status" value="1"/>
</dbReference>
<dbReference type="Pfam" id="PF13855">
    <property type="entry name" value="LRR_8"/>
    <property type="match status" value="4"/>
</dbReference>
<dbReference type="InterPro" id="IPR003591">
    <property type="entry name" value="Leu-rich_rpt_typical-subtyp"/>
</dbReference>
<keyword evidence="2" id="KW-0433">Leucine-rich repeat</keyword>
<dbReference type="EMBL" id="CAJFCW020000001">
    <property type="protein sequence ID" value="CAG9079363.1"/>
    <property type="molecule type" value="Genomic_DNA"/>
</dbReference>
<reference evidence="8" key="1">
    <citation type="submission" date="2020-09" db="EMBL/GenBank/DDBJ databases">
        <authorList>
            <person name="Kikuchi T."/>
        </authorList>
    </citation>
    <scope>NUCLEOTIDE SEQUENCE</scope>
    <source>
        <strain evidence="8">SH1</strain>
    </source>
</reference>
<dbReference type="SUPFAM" id="SSF52058">
    <property type="entry name" value="L domain-like"/>
    <property type="match status" value="3"/>
</dbReference>
<feature type="chain" id="PRO_5035594365" description="TIR domain-containing protein" evidence="6">
    <location>
        <begin position="21"/>
        <end position="1223"/>
    </location>
</feature>
<evidence type="ECO:0000256" key="4">
    <source>
        <dbReference type="ARBA" id="ARBA00022737"/>
    </source>
</evidence>
<dbReference type="Proteomes" id="UP000614601">
    <property type="component" value="Unassembled WGS sequence"/>
</dbReference>
<keyword evidence="5" id="KW-1133">Transmembrane helix</keyword>
<evidence type="ECO:0000313" key="9">
    <source>
        <dbReference type="Proteomes" id="UP000614601"/>
    </source>
</evidence>
<dbReference type="AlphaFoldDB" id="A0A811JR61"/>
<dbReference type="PROSITE" id="PS50104">
    <property type="entry name" value="TIR"/>
    <property type="match status" value="1"/>
</dbReference>
<keyword evidence="5" id="KW-0812">Transmembrane</keyword>
<comment type="similarity">
    <text evidence="1">Belongs to the Toll-like receptor family.</text>
</comment>
<protein>
    <recommendedName>
        <fullName evidence="7">TIR domain-containing protein</fullName>
    </recommendedName>
</protein>
<dbReference type="PROSITE" id="PS51450">
    <property type="entry name" value="LRR"/>
    <property type="match status" value="8"/>
</dbReference>
<dbReference type="SMART" id="SM00364">
    <property type="entry name" value="LRR_BAC"/>
    <property type="match status" value="9"/>
</dbReference>
<comment type="caution">
    <text evidence="8">The sequence shown here is derived from an EMBL/GenBank/DDBJ whole genome shotgun (WGS) entry which is preliminary data.</text>
</comment>
<proteinExistence type="inferred from homology"/>
<keyword evidence="3 6" id="KW-0732">Signal</keyword>
<dbReference type="Gene3D" id="3.80.10.10">
    <property type="entry name" value="Ribonuclease Inhibitor"/>
    <property type="match status" value="6"/>
</dbReference>
<dbReference type="SMART" id="SM00365">
    <property type="entry name" value="LRR_SD22"/>
    <property type="match status" value="9"/>
</dbReference>
<evidence type="ECO:0000256" key="1">
    <source>
        <dbReference type="ARBA" id="ARBA00009634"/>
    </source>
</evidence>
<gene>
    <name evidence="8" type="ORF">BOKJ2_LOCUS499</name>
</gene>